<dbReference type="InterPro" id="IPR013328">
    <property type="entry name" value="6PGD_dom2"/>
</dbReference>
<evidence type="ECO:0000259" key="12">
    <source>
        <dbReference type="Pfam" id="PF01210"/>
    </source>
</evidence>
<evidence type="ECO:0000256" key="9">
    <source>
        <dbReference type="PIRSR" id="PIRSR000114-3"/>
    </source>
</evidence>
<dbReference type="Pfam" id="PF07479">
    <property type="entry name" value="NAD_Gly3P_dh_C"/>
    <property type="match status" value="1"/>
</dbReference>
<feature type="binding site" evidence="9">
    <location>
        <position position="135"/>
    </location>
    <ligand>
        <name>NAD(+)</name>
        <dbReference type="ChEBI" id="CHEBI:57540"/>
    </ligand>
</feature>
<evidence type="ECO:0000256" key="3">
    <source>
        <dbReference type="ARBA" id="ARBA00023002"/>
    </source>
</evidence>
<keyword evidence="6" id="KW-1208">Phospholipid metabolism</keyword>
<dbReference type="InterPro" id="IPR036291">
    <property type="entry name" value="NAD(P)-bd_dom_sf"/>
</dbReference>
<dbReference type="GO" id="GO:0141153">
    <property type="term" value="F:glycerol-3-phosphate dehydrogenase (NADP+) activity"/>
    <property type="evidence" value="ECO:0007669"/>
    <property type="project" value="RHEA"/>
</dbReference>
<dbReference type="GO" id="GO:0046168">
    <property type="term" value="P:glycerol-3-phosphate catabolic process"/>
    <property type="evidence" value="ECO:0007669"/>
    <property type="project" value="InterPro"/>
</dbReference>
<keyword evidence="5" id="KW-0594">Phospholipid biosynthesis</keyword>
<feature type="binding site" evidence="8">
    <location>
        <begin position="267"/>
        <end position="268"/>
    </location>
    <ligand>
        <name>substrate</name>
    </ligand>
</feature>
<comment type="catalytic activity">
    <reaction evidence="11">
        <text>sn-glycerol 3-phosphate + NADP(+) = dihydroxyacetone phosphate + NADPH + H(+)</text>
        <dbReference type="Rhea" id="RHEA:11096"/>
        <dbReference type="ChEBI" id="CHEBI:15378"/>
        <dbReference type="ChEBI" id="CHEBI:57597"/>
        <dbReference type="ChEBI" id="CHEBI:57642"/>
        <dbReference type="ChEBI" id="CHEBI:57783"/>
        <dbReference type="ChEBI" id="CHEBI:58349"/>
        <dbReference type="EC" id="1.1.1.94"/>
    </reaction>
</comment>
<dbReference type="Gene3D" id="3.40.50.720">
    <property type="entry name" value="NAD(P)-binding Rossmann-like Domain"/>
    <property type="match status" value="1"/>
</dbReference>
<organism evidence="14">
    <name type="scientific">uncultured bacterium BAC13K9BAC</name>
    <dbReference type="NCBI Taxonomy" id="332979"/>
    <lineage>
        <taxon>Bacteria</taxon>
        <taxon>environmental samples</taxon>
    </lineage>
</organism>
<dbReference type="Gene3D" id="1.10.1040.10">
    <property type="entry name" value="N-(1-d-carboxylethyl)-l-norvaline Dehydrogenase, domain 2"/>
    <property type="match status" value="1"/>
</dbReference>
<evidence type="ECO:0000256" key="1">
    <source>
        <dbReference type="ARBA" id="ARBA00011009"/>
    </source>
</evidence>
<dbReference type="AlphaFoldDB" id="Q4JMY2"/>
<keyword evidence="3 10" id="KW-0560">Oxidoreductase</keyword>
<evidence type="ECO:0000256" key="10">
    <source>
        <dbReference type="RuleBase" id="RU000437"/>
    </source>
</evidence>
<gene>
    <name evidence="14" type="primary">gpsA</name>
</gene>
<dbReference type="SUPFAM" id="SSF48179">
    <property type="entry name" value="6-phosphogluconate dehydrogenase C-terminal domain-like"/>
    <property type="match status" value="1"/>
</dbReference>
<feature type="binding site" evidence="8">
    <location>
        <position position="102"/>
    </location>
    <ligand>
        <name>substrate</name>
    </ligand>
</feature>
<dbReference type="GO" id="GO:0051287">
    <property type="term" value="F:NAD binding"/>
    <property type="evidence" value="ECO:0007669"/>
    <property type="project" value="InterPro"/>
</dbReference>
<dbReference type="InterPro" id="IPR008927">
    <property type="entry name" value="6-PGluconate_DH-like_C_sf"/>
</dbReference>
<reference evidence="14" key="1">
    <citation type="journal article" date="2005" name="PLoS Biol.">
        <title>New insights into metabolic properties of marine bacteria encoding proteorhodopsins.</title>
        <authorList>
            <person name="Sabehi G."/>
            <person name="Loy A."/>
            <person name="Jung K.H."/>
            <person name="Partha R."/>
            <person name="Spudich J.L."/>
            <person name="Isaacson T."/>
            <person name="Hirschberg J."/>
            <person name="Wagner M."/>
            <person name="Beja O."/>
        </authorList>
    </citation>
    <scope>NUCLEOTIDE SEQUENCE</scope>
</reference>
<dbReference type="InterPro" id="IPR011128">
    <property type="entry name" value="G3P_DH_NAD-dep_N"/>
</dbReference>
<dbReference type="PANTHER" id="PTHR11728">
    <property type="entry name" value="GLYCEROL-3-PHOSPHATE DEHYDROGENASE"/>
    <property type="match status" value="1"/>
</dbReference>
<keyword evidence="9 10" id="KW-0520">NAD</keyword>
<evidence type="ECO:0000256" key="4">
    <source>
        <dbReference type="ARBA" id="ARBA00023098"/>
    </source>
</evidence>
<feature type="binding site" evidence="9">
    <location>
        <begin position="9"/>
        <end position="14"/>
    </location>
    <ligand>
        <name>NAD(+)</name>
        <dbReference type="ChEBI" id="CHEBI:57540"/>
    </ligand>
</feature>
<keyword evidence="2" id="KW-0444">Lipid biosynthesis</keyword>
<feature type="domain" description="Glycerol-3-phosphate dehydrogenase NAD-dependent N-terminal" evidence="12">
    <location>
        <begin position="7"/>
        <end position="154"/>
    </location>
</feature>
<dbReference type="SUPFAM" id="SSF51735">
    <property type="entry name" value="NAD(P)-binding Rossmann-fold domains"/>
    <property type="match status" value="1"/>
</dbReference>
<dbReference type="PRINTS" id="PR00077">
    <property type="entry name" value="GPDHDRGNASE"/>
</dbReference>
<proteinExistence type="inferred from homology"/>
<dbReference type="InterPro" id="IPR006109">
    <property type="entry name" value="G3P_DH_NAD-dep_C"/>
</dbReference>
<accession>Q4JMY2</accession>
<dbReference type="Pfam" id="PF01210">
    <property type="entry name" value="NAD_Gly3P_dh_N"/>
    <property type="match status" value="1"/>
</dbReference>
<evidence type="ECO:0000256" key="11">
    <source>
        <dbReference type="RuleBase" id="RU000439"/>
    </source>
</evidence>
<evidence type="ECO:0000256" key="5">
    <source>
        <dbReference type="ARBA" id="ARBA00023209"/>
    </source>
</evidence>
<feature type="domain" description="Glycerol-3-phosphate dehydrogenase NAD-dependent C-terminal" evidence="13">
    <location>
        <begin position="179"/>
        <end position="324"/>
    </location>
</feature>
<protein>
    <recommendedName>
        <fullName evidence="11">Glycerol-3-phosphate dehydrogenase</fullName>
        <ecNumber evidence="11">1.1.1.94</ecNumber>
    </recommendedName>
</protein>
<dbReference type="EC" id="1.1.1.94" evidence="11"/>
<evidence type="ECO:0000313" key="14">
    <source>
        <dbReference type="EMBL" id="AAY90015.1"/>
    </source>
</evidence>
<dbReference type="PIRSF" id="PIRSF000114">
    <property type="entry name" value="Glycerol-3-P_dh"/>
    <property type="match status" value="1"/>
</dbReference>
<evidence type="ECO:0000259" key="13">
    <source>
        <dbReference type="Pfam" id="PF07479"/>
    </source>
</evidence>
<dbReference type="EMBL" id="DQ068067">
    <property type="protein sequence ID" value="AAY90015.1"/>
    <property type="molecule type" value="Genomic_DNA"/>
</dbReference>
<dbReference type="GO" id="GO:0005829">
    <property type="term" value="C:cytosol"/>
    <property type="evidence" value="ECO:0007669"/>
    <property type="project" value="TreeGrafter"/>
</dbReference>
<dbReference type="PANTHER" id="PTHR11728:SF1">
    <property type="entry name" value="GLYCEROL-3-PHOSPHATE DEHYDROGENASE [NAD(+)] 2, CHLOROPLASTIC"/>
    <property type="match status" value="1"/>
</dbReference>
<comment type="similarity">
    <text evidence="1 10">Belongs to the NAD-dependent glycerol-3-phosphate dehydrogenase family.</text>
</comment>
<name>Q4JMY2_9BACT</name>
<feature type="binding site" evidence="9">
    <location>
        <position position="267"/>
    </location>
    <ligand>
        <name>NAD(+)</name>
        <dbReference type="ChEBI" id="CHEBI:57540"/>
    </ligand>
</feature>
<evidence type="ECO:0000256" key="7">
    <source>
        <dbReference type="PIRSR" id="PIRSR000114-1"/>
    </source>
</evidence>
<keyword evidence="4" id="KW-0443">Lipid metabolism</keyword>
<evidence type="ECO:0000256" key="8">
    <source>
        <dbReference type="PIRSR" id="PIRSR000114-2"/>
    </source>
</evidence>
<feature type="active site" description="Proton acceptor" evidence="7">
    <location>
        <position position="186"/>
    </location>
</feature>
<evidence type="ECO:0000256" key="6">
    <source>
        <dbReference type="ARBA" id="ARBA00023264"/>
    </source>
</evidence>
<dbReference type="GO" id="GO:0005975">
    <property type="term" value="P:carbohydrate metabolic process"/>
    <property type="evidence" value="ECO:0007669"/>
    <property type="project" value="InterPro"/>
</dbReference>
<dbReference type="InterPro" id="IPR006168">
    <property type="entry name" value="G3P_DH_NAD-dep"/>
</dbReference>
<sequence length="334" mass="37932">MTSEFRVLGAGVWGLAFSDYLLNLGHNVEIFRRDTSLESIGIQQLGLKHIKSKHIKSLDTLNDQKSGNEINIVAVNSQGFSDLLNNYESYFSRVTELVSLTKGIDHQTGKFFSDLVFDKFINIRKYGLISGPSFAKDLCDGKRINVSFASIDDKLSKTMFEVTRSSYFQMTPTKYIYHIEIAGIIKNIAAIICGMTDEIFDKGIHVNKIIKKACDETWLLALELFEDLPGDEYKDIVDNLNRDREMIISSPGYIGDMILTCKQNQSRNYQFGKLIADKKISIEHAKKNIGTIEGYDCCKTLVEKYGARSELTNLLYQIINSQSEDRENIIRKIL</sequence>
<evidence type="ECO:0000256" key="2">
    <source>
        <dbReference type="ARBA" id="ARBA00022516"/>
    </source>
</evidence>
<dbReference type="GO" id="GO:0046474">
    <property type="term" value="P:glycerophospholipid biosynthetic process"/>
    <property type="evidence" value="ECO:0007669"/>
    <property type="project" value="TreeGrafter"/>
</dbReference>